<dbReference type="PANTHER" id="PTHR42146:SF1">
    <property type="entry name" value="OLIGORIBONUCLEASE NRNB"/>
    <property type="match status" value="1"/>
</dbReference>
<proteinExistence type="predicted"/>
<feature type="domain" description="DHHA1" evidence="1">
    <location>
        <begin position="258"/>
        <end position="323"/>
    </location>
</feature>
<reference evidence="3" key="1">
    <citation type="submission" date="2016-10" db="EMBL/GenBank/DDBJ databases">
        <authorList>
            <person name="Varghese N."/>
            <person name="Submissions S."/>
        </authorList>
    </citation>
    <scope>NUCLEOTIDE SEQUENCE [LARGE SCALE GENOMIC DNA]</scope>
    <source>
        <strain evidence="3">Mob M</strain>
    </source>
</reference>
<dbReference type="InterPro" id="IPR038763">
    <property type="entry name" value="DHH_sf"/>
</dbReference>
<keyword evidence="2" id="KW-0540">Nuclease</keyword>
<dbReference type="Gene3D" id="3.10.310.30">
    <property type="match status" value="1"/>
</dbReference>
<dbReference type="GO" id="GO:0003676">
    <property type="term" value="F:nucleic acid binding"/>
    <property type="evidence" value="ECO:0007669"/>
    <property type="project" value="InterPro"/>
</dbReference>
<dbReference type="RefSeq" id="WP_091934124.1">
    <property type="nucleotide sequence ID" value="NZ_FOUJ01000001.1"/>
</dbReference>
<organism evidence="2 3">
    <name type="scientific">Methanolobus profundi</name>
    <dbReference type="NCBI Taxonomy" id="487685"/>
    <lineage>
        <taxon>Archaea</taxon>
        <taxon>Methanobacteriati</taxon>
        <taxon>Methanobacteriota</taxon>
        <taxon>Stenosarchaea group</taxon>
        <taxon>Methanomicrobia</taxon>
        <taxon>Methanosarcinales</taxon>
        <taxon>Methanosarcinaceae</taxon>
        <taxon>Methanolobus</taxon>
    </lineage>
</organism>
<keyword evidence="3" id="KW-1185">Reference proteome</keyword>
<dbReference type="InterPro" id="IPR052968">
    <property type="entry name" value="Nucleotide_metab_enz"/>
</dbReference>
<dbReference type="Proteomes" id="UP000198535">
    <property type="component" value="Unassembled WGS sequence"/>
</dbReference>
<evidence type="ECO:0000259" key="1">
    <source>
        <dbReference type="Pfam" id="PF02272"/>
    </source>
</evidence>
<protein>
    <submittedName>
        <fullName evidence="2">RecJ-like exonuclease</fullName>
    </submittedName>
</protein>
<dbReference type="SUPFAM" id="SSF64182">
    <property type="entry name" value="DHH phosphoesterases"/>
    <property type="match status" value="1"/>
</dbReference>
<keyword evidence="2" id="KW-0378">Hydrolase</keyword>
<gene>
    <name evidence="2" type="ORF">SAMN04488696_0534</name>
</gene>
<keyword evidence="2" id="KW-0269">Exonuclease</keyword>
<evidence type="ECO:0000313" key="3">
    <source>
        <dbReference type="Proteomes" id="UP000198535"/>
    </source>
</evidence>
<dbReference type="PANTHER" id="PTHR42146">
    <property type="entry name" value="3',5'-CYCLIC-NUCLEOTIDE PHOSPHODIESTERASE"/>
    <property type="match status" value="1"/>
</dbReference>
<dbReference type="InterPro" id="IPR003156">
    <property type="entry name" value="DHHA1_dom"/>
</dbReference>
<dbReference type="STRING" id="487685.SAMN04488696_0534"/>
<sequence length="332" mass="37333">MTRSNKHENGNNSTLILTHGDSDGVCSGAIAKSAYPDSDIYFTSPIGIVDELSLAEGYKNVIICDIAVDESKCTELFTRLYEIADNANLLYIDHHPLPKKCIGADWLHHDLTVCSSELTYKVLEKRLSRDMRRVAIYGAIGDYYDGTPSVKEWLRDWDKRSLFFQAGTLIQALIYSGRNYDFKRKLVIPLSHDKIPTEIPNVLKYAKEGAELEEKLRIHVKHEVRTLKNLAYVVDPNGYMSKSAIYAASYGRRDIGLSAEFRHRKNVYDMSFRSRDSVDLNLLLRRIAPQFGGSGGGHAAAAGARIPKDSFDDFLHALDRAIGEEKSKVKVD</sequence>
<dbReference type="Pfam" id="PF02272">
    <property type="entry name" value="DHHA1"/>
    <property type="match status" value="1"/>
</dbReference>
<dbReference type="OrthoDB" id="36101at2157"/>
<name>A0A1I4PA35_9EURY</name>
<dbReference type="AlphaFoldDB" id="A0A1I4PA35"/>
<evidence type="ECO:0000313" key="2">
    <source>
        <dbReference type="EMBL" id="SFM24652.1"/>
    </source>
</evidence>
<dbReference type="EMBL" id="FOUJ01000001">
    <property type="protein sequence ID" value="SFM24652.1"/>
    <property type="molecule type" value="Genomic_DNA"/>
</dbReference>
<dbReference type="GO" id="GO:0004527">
    <property type="term" value="F:exonuclease activity"/>
    <property type="evidence" value="ECO:0007669"/>
    <property type="project" value="UniProtKB-KW"/>
</dbReference>
<accession>A0A1I4PA35</accession>